<proteinExistence type="predicted"/>
<name>A0A4Q9L201_9MICR</name>
<dbReference type="Proteomes" id="UP000291404">
    <property type="component" value="Unassembled WGS sequence"/>
</dbReference>
<evidence type="ECO:0000313" key="2">
    <source>
        <dbReference type="Proteomes" id="UP000291404"/>
    </source>
</evidence>
<gene>
    <name evidence="1" type="ORF">CWI36_1455p0010</name>
</gene>
<evidence type="ECO:0000313" key="1">
    <source>
        <dbReference type="EMBL" id="TBU01045.1"/>
    </source>
</evidence>
<organism evidence="1 2">
    <name type="scientific">Hamiltosporidium magnivora</name>
    <dbReference type="NCBI Taxonomy" id="148818"/>
    <lineage>
        <taxon>Eukaryota</taxon>
        <taxon>Fungi</taxon>
        <taxon>Fungi incertae sedis</taxon>
        <taxon>Microsporidia</taxon>
        <taxon>Dubosqiidae</taxon>
        <taxon>Hamiltosporidium</taxon>
    </lineage>
</organism>
<protein>
    <submittedName>
        <fullName evidence="1">Uncharacterized protein</fullName>
    </submittedName>
</protein>
<dbReference type="VEuPathDB" id="MicrosporidiaDB:CWI36_1455p0010"/>
<dbReference type="EMBL" id="PITI01001455">
    <property type="protein sequence ID" value="TBU01045.1"/>
    <property type="molecule type" value="Genomic_DNA"/>
</dbReference>
<dbReference type="AlphaFoldDB" id="A0A4Q9L201"/>
<reference evidence="1 2" key="1">
    <citation type="submission" date="2017-12" db="EMBL/GenBank/DDBJ databases">
        <authorList>
            <person name="Pombert J.-F."/>
            <person name="Haag K.L."/>
            <person name="Ebert D."/>
        </authorList>
    </citation>
    <scope>NUCLEOTIDE SEQUENCE [LARGE SCALE GENOMIC DNA]</scope>
    <source>
        <strain evidence="1">BE-OM-2</strain>
    </source>
</reference>
<sequence length="82" mass="9769">MLLYYRKAFGRLVIIQKIMKPVQLYTSETLVMTRRDEALLEIWERKIPGRTYGRIFENNKAASRILRAAPEGKRRQWGKKSK</sequence>
<keyword evidence="2" id="KW-1185">Reference proteome</keyword>
<comment type="caution">
    <text evidence="1">The sequence shown here is derived from an EMBL/GenBank/DDBJ whole genome shotgun (WGS) entry which is preliminary data.</text>
</comment>
<accession>A0A4Q9L201</accession>